<name>A0A5B7CYN8_PORTR</name>
<organism evidence="1 2">
    <name type="scientific">Portunus trituberculatus</name>
    <name type="common">Swimming crab</name>
    <name type="synonym">Neptunus trituberculatus</name>
    <dbReference type="NCBI Taxonomy" id="210409"/>
    <lineage>
        <taxon>Eukaryota</taxon>
        <taxon>Metazoa</taxon>
        <taxon>Ecdysozoa</taxon>
        <taxon>Arthropoda</taxon>
        <taxon>Crustacea</taxon>
        <taxon>Multicrustacea</taxon>
        <taxon>Malacostraca</taxon>
        <taxon>Eumalacostraca</taxon>
        <taxon>Eucarida</taxon>
        <taxon>Decapoda</taxon>
        <taxon>Pleocyemata</taxon>
        <taxon>Brachyura</taxon>
        <taxon>Eubrachyura</taxon>
        <taxon>Portunoidea</taxon>
        <taxon>Portunidae</taxon>
        <taxon>Portuninae</taxon>
        <taxon>Portunus</taxon>
    </lineage>
</organism>
<dbReference type="EMBL" id="VSRR010000360">
    <property type="protein sequence ID" value="MPC14550.1"/>
    <property type="molecule type" value="Genomic_DNA"/>
</dbReference>
<comment type="caution">
    <text evidence="1">The sequence shown here is derived from an EMBL/GenBank/DDBJ whole genome shotgun (WGS) entry which is preliminary data.</text>
</comment>
<evidence type="ECO:0000313" key="2">
    <source>
        <dbReference type="Proteomes" id="UP000324222"/>
    </source>
</evidence>
<gene>
    <name evidence="1" type="ORF">E2C01_007318</name>
</gene>
<proteinExistence type="predicted"/>
<dbReference type="Proteomes" id="UP000324222">
    <property type="component" value="Unassembled WGS sequence"/>
</dbReference>
<protein>
    <submittedName>
        <fullName evidence="1">Uncharacterized protein</fullName>
    </submittedName>
</protein>
<sequence length="66" mass="7435">MWAKIASTLQSTMIILNSHGHRTGTEQQTAILFNVHRTPMLLRCPFLPYPVIVLLYSALRLNVLSG</sequence>
<reference evidence="1 2" key="1">
    <citation type="submission" date="2019-05" db="EMBL/GenBank/DDBJ databases">
        <title>Another draft genome of Portunus trituberculatus and its Hox gene families provides insights of decapod evolution.</title>
        <authorList>
            <person name="Jeong J.-H."/>
            <person name="Song I."/>
            <person name="Kim S."/>
            <person name="Choi T."/>
            <person name="Kim D."/>
            <person name="Ryu S."/>
            <person name="Kim W."/>
        </authorList>
    </citation>
    <scope>NUCLEOTIDE SEQUENCE [LARGE SCALE GENOMIC DNA]</scope>
    <source>
        <tissue evidence="1">Muscle</tissue>
    </source>
</reference>
<evidence type="ECO:0000313" key="1">
    <source>
        <dbReference type="EMBL" id="MPC14550.1"/>
    </source>
</evidence>
<keyword evidence="2" id="KW-1185">Reference proteome</keyword>
<dbReference type="AlphaFoldDB" id="A0A5B7CYN8"/>
<accession>A0A5B7CYN8</accession>